<dbReference type="RefSeq" id="WP_209403221.1">
    <property type="nucleotide sequence ID" value="NZ_JAGIYQ010000003.1"/>
</dbReference>
<gene>
    <name evidence="7" type="ORF">J5Y03_05060</name>
</gene>
<keyword evidence="1" id="KW-0805">Transcription regulation</keyword>
<name>A0A940NHT1_9BACI</name>
<protein>
    <submittedName>
        <fullName evidence="7">Crp/Fnr family transcriptional regulator</fullName>
    </submittedName>
</protein>
<dbReference type="SMART" id="SM00100">
    <property type="entry name" value="cNMP"/>
    <property type="match status" value="1"/>
</dbReference>
<dbReference type="Proteomes" id="UP000682134">
    <property type="component" value="Unassembled WGS sequence"/>
</dbReference>
<dbReference type="SMART" id="SM00419">
    <property type="entry name" value="HTH_CRP"/>
    <property type="match status" value="1"/>
</dbReference>
<organism evidence="7 8">
    <name type="scientific">Gottfriedia endophytica</name>
    <dbReference type="NCBI Taxonomy" id="2820819"/>
    <lineage>
        <taxon>Bacteria</taxon>
        <taxon>Bacillati</taxon>
        <taxon>Bacillota</taxon>
        <taxon>Bacilli</taxon>
        <taxon>Bacillales</taxon>
        <taxon>Bacillaceae</taxon>
        <taxon>Gottfriedia</taxon>
    </lineage>
</organism>
<dbReference type="InterPro" id="IPR018490">
    <property type="entry name" value="cNMP-bd_dom_sf"/>
</dbReference>
<keyword evidence="4" id="KW-0804">Transcription</keyword>
<dbReference type="CDD" id="cd00038">
    <property type="entry name" value="CAP_ED"/>
    <property type="match status" value="1"/>
</dbReference>
<evidence type="ECO:0000313" key="7">
    <source>
        <dbReference type="EMBL" id="MBP0724555.1"/>
    </source>
</evidence>
<accession>A0A940NHT1</accession>
<sequence>MLNTIKKDLKDYELLSILDNTELEEVISNFHRKQYKKGQVLFMDGDSRKRIYFLEKGYVRIEKSDLNDCYTYYDYIKPYLMFPFAGIFQDEYYQYTCEAVTDATVFYINVDVLEKLLSDNPKAMVYITKSLTRLLRLQECRVQKLSNQIASERVIQSVKYLAENLGSKKGNEIIIDCPLTAKDISNFSSTSRETVSHVLKQMKEDNIIQMKNKKTYIYNQNYFGDIHLHHHLVD</sequence>
<proteinExistence type="predicted"/>
<dbReference type="InterPro" id="IPR036390">
    <property type="entry name" value="WH_DNA-bd_sf"/>
</dbReference>
<feature type="domain" description="Cyclic nucleotide-binding" evidence="5">
    <location>
        <begin position="14"/>
        <end position="134"/>
    </location>
</feature>
<dbReference type="PANTHER" id="PTHR24567">
    <property type="entry name" value="CRP FAMILY TRANSCRIPTIONAL REGULATORY PROTEIN"/>
    <property type="match status" value="1"/>
</dbReference>
<evidence type="ECO:0000256" key="4">
    <source>
        <dbReference type="ARBA" id="ARBA00023163"/>
    </source>
</evidence>
<dbReference type="PANTHER" id="PTHR24567:SF74">
    <property type="entry name" value="HTH-TYPE TRANSCRIPTIONAL REGULATOR ARCR"/>
    <property type="match status" value="1"/>
</dbReference>
<dbReference type="Pfam" id="PF13545">
    <property type="entry name" value="HTH_Crp_2"/>
    <property type="match status" value="1"/>
</dbReference>
<evidence type="ECO:0000256" key="3">
    <source>
        <dbReference type="ARBA" id="ARBA00023159"/>
    </source>
</evidence>
<dbReference type="InterPro" id="IPR050397">
    <property type="entry name" value="Env_Response_Regulators"/>
</dbReference>
<dbReference type="InterPro" id="IPR014710">
    <property type="entry name" value="RmlC-like_jellyroll"/>
</dbReference>
<dbReference type="EMBL" id="JAGIYQ010000003">
    <property type="protein sequence ID" value="MBP0724555.1"/>
    <property type="molecule type" value="Genomic_DNA"/>
</dbReference>
<dbReference type="Gene3D" id="2.60.120.10">
    <property type="entry name" value="Jelly Rolls"/>
    <property type="match status" value="1"/>
</dbReference>
<dbReference type="GO" id="GO:0003700">
    <property type="term" value="F:DNA-binding transcription factor activity"/>
    <property type="evidence" value="ECO:0007669"/>
    <property type="project" value="TreeGrafter"/>
</dbReference>
<keyword evidence="8" id="KW-1185">Reference proteome</keyword>
<dbReference type="GO" id="GO:0003677">
    <property type="term" value="F:DNA binding"/>
    <property type="evidence" value="ECO:0007669"/>
    <property type="project" value="UniProtKB-KW"/>
</dbReference>
<dbReference type="SUPFAM" id="SSF51206">
    <property type="entry name" value="cAMP-binding domain-like"/>
    <property type="match status" value="1"/>
</dbReference>
<evidence type="ECO:0000259" key="5">
    <source>
        <dbReference type="PROSITE" id="PS50042"/>
    </source>
</evidence>
<dbReference type="InterPro" id="IPR012318">
    <property type="entry name" value="HTH_CRP"/>
</dbReference>
<keyword evidence="2" id="KW-0238">DNA-binding</keyword>
<reference evidence="7" key="1">
    <citation type="submission" date="2021-04" db="EMBL/GenBank/DDBJ databases">
        <title>Genome seq and assembly of Bacillus sp.</title>
        <authorList>
            <person name="Chhetri G."/>
        </authorList>
    </citation>
    <scope>NUCLEOTIDE SEQUENCE</scope>
    <source>
        <strain evidence="7">RG28</strain>
    </source>
</reference>
<dbReference type="GO" id="GO:0005829">
    <property type="term" value="C:cytosol"/>
    <property type="evidence" value="ECO:0007669"/>
    <property type="project" value="TreeGrafter"/>
</dbReference>
<comment type="caution">
    <text evidence="7">The sequence shown here is derived from an EMBL/GenBank/DDBJ whole genome shotgun (WGS) entry which is preliminary data.</text>
</comment>
<dbReference type="PROSITE" id="PS50042">
    <property type="entry name" value="CNMP_BINDING_3"/>
    <property type="match status" value="1"/>
</dbReference>
<dbReference type="Pfam" id="PF00027">
    <property type="entry name" value="cNMP_binding"/>
    <property type="match status" value="1"/>
</dbReference>
<evidence type="ECO:0000259" key="6">
    <source>
        <dbReference type="PROSITE" id="PS51063"/>
    </source>
</evidence>
<dbReference type="AlphaFoldDB" id="A0A940NHT1"/>
<dbReference type="InterPro" id="IPR000595">
    <property type="entry name" value="cNMP-bd_dom"/>
</dbReference>
<feature type="domain" description="HTH crp-type" evidence="6">
    <location>
        <begin position="148"/>
        <end position="221"/>
    </location>
</feature>
<dbReference type="PROSITE" id="PS51063">
    <property type="entry name" value="HTH_CRP_2"/>
    <property type="match status" value="1"/>
</dbReference>
<dbReference type="Gene3D" id="1.10.10.10">
    <property type="entry name" value="Winged helix-like DNA-binding domain superfamily/Winged helix DNA-binding domain"/>
    <property type="match status" value="1"/>
</dbReference>
<evidence type="ECO:0000256" key="1">
    <source>
        <dbReference type="ARBA" id="ARBA00023015"/>
    </source>
</evidence>
<keyword evidence="3" id="KW-0010">Activator</keyword>
<evidence type="ECO:0000313" key="8">
    <source>
        <dbReference type="Proteomes" id="UP000682134"/>
    </source>
</evidence>
<evidence type="ECO:0000256" key="2">
    <source>
        <dbReference type="ARBA" id="ARBA00023125"/>
    </source>
</evidence>
<dbReference type="InterPro" id="IPR036388">
    <property type="entry name" value="WH-like_DNA-bd_sf"/>
</dbReference>
<dbReference type="SUPFAM" id="SSF46785">
    <property type="entry name" value="Winged helix' DNA-binding domain"/>
    <property type="match status" value="1"/>
</dbReference>